<gene>
    <name evidence="3" type="ORF">GSF08_03150</name>
</gene>
<dbReference type="RefSeq" id="WP_160624371.1">
    <property type="nucleotide sequence ID" value="NZ_WUUQ01000001.1"/>
</dbReference>
<dbReference type="Gene3D" id="3.30.70.270">
    <property type="match status" value="1"/>
</dbReference>
<feature type="transmembrane region" description="Helical" evidence="1">
    <location>
        <begin position="246"/>
        <end position="269"/>
    </location>
</feature>
<proteinExistence type="predicted"/>
<name>A0A6N8U6J8_9FIRM</name>
<dbReference type="AlphaFoldDB" id="A0A6N8U6J8"/>
<accession>A0A6N8U6J8</accession>
<dbReference type="Proteomes" id="UP000434036">
    <property type="component" value="Unassembled WGS sequence"/>
</dbReference>
<dbReference type="InterPro" id="IPR029787">
    <property type="entry name" value="Nucleotide_cyclase"/>
</dbReference>
<evidence type="ECO:0000259" key="2">
    <source>
        <dbReference type="Pfam" id="PF00990"/>
    </source>
</evidence>
<dbReference type="SUPFAM" id="SSF55073">
    <property type="entry name" value="Nucleotide cyclase"/>
    <property type="match status" value="1"/>
</dbReference>
<keyword evidence="1" id="KW-0472">Membrane</keyword>
<dbReference type="InterPro" id="IPR000160">
    <property type="entry name" value="GGDEF_dom"/>
</dbReference>
<feature type="domain" description="GGDEF" evidence="2">
    <location>
        <begin position="282"/>
        <end position="422"/>
    </location>
</feature>
<dbReference type="Pfam" id="PF00990">
    <property type="entry name" value="GGDEF"/>
    <property type="match status" value="1"/>
</dbReference>
<evidence type="ECO:0000313" key="4">
    <source>
        <dbReference type="Proteomes" id="UP000434036"/>
    </source>
</evidence>
<dbReference type="EMBL" id="WUUQ01000001">
    <property type="protein sequence ID" value="MXQ72934.1"/>
    <property type="molecule type" value="Genomic_DNA"/>
</dbReference>
<dbReference type="InterPro" id="IPR043128">
    <property type="entry name" value="Rev_trsase/Diguanyl_cyclase"/>
</dbReference>
<keyword evidence="4" id="KW-1185">Reference proteome</keyword>
<sequence>MNRKTKVLFIGLAILILVLSMFFKNMAVRTLEDQHRQQAKTMGTIFASKLKENFNHMNYAAFAELNLGDSGDIQAFETISQRLLSKHDEIVYLAYFRHDALENIQPQTYDALKGKKLSEFPYSHTLAKVIKDKVIEGPEALPSYDGKVFYFIYPIMDAGNEYQGEIVAALDQNKVMKRLQLKMLEEADYDYELWRVDELGQNKTVIAVSDKTVDFSDAVKLEFRLPAKWSISLLPKEKWVSDFTNITITVGCMISGIVIYGLIWLLYLLNKKNKDLKRERFTDPESGLLNLEGFRYYANREMDKNDSFLKLVYIRMTNFYEVSMKVSNTQKKEYLTHVSQSITECFQKGTLAARLNEEIIIIALFQEAGNNIDEFILQMIWKLHVHGKKEFILPSYCCVCKPEDGSNVDELLETAEKQFHQDK</sequence>
<keyword evidence="1" id="KW-1133">Transmembrane helix</keyword>
<comment type="caution">
    <text evidence="3">The sequence shown here is derived from an EMBL/GenBank/DDBJ whole genome shotgun (WGS) entry which is preliminary data.</text>
</comment>
<organism evidence="3 4">
    <name type="scientific">Copranaerobaculum intestinale</name>
    <dbReference type="NCBI Taxonomy" id="2692629"/>
    <lineage>
        <taxon>Bacteria</taxon>
        <taxon>Bacillati</taxon>
        <taxon>Bacillota</taxon>
        <taxon>Erysipelotrichia</taxon>
        <taxon>Erysipelotrichales</taxon>
        <taxon>Erysipelotrichaceae</taxon>
        <taxon>Copranaerobaculum</taxon>
    </lineage>
</organism>
<keyword evidence="1" id="KW-0812">Transmembrane</keyword>
<reference evidence="3 4" key="1">
    <citation type="submission" date="2019-12" db="EMBL/GenBank/DDBJ databases">
        <authorList>
            <person name="Yang R."/>
        </authorList>
    </citation>
    <scope>NUCLEOTIDE SEQUENCE [LARGE SCALE GENOMIC DNA]</scope>
    <source>
        <strain evidence="3 4">DONG20-135</strain>
    </source>
</reference>
<protein>
    <submittedName>
        <fullName evidence="3">Diguanylate cyclase</fullName>
    </submittedName>
</protein>
<reference evidence="3 4" key="2">
    <citation type="submission" date="2020-01" db="EMBL/GenBank/DDBJ databases">
        <title>Clostridiaceae sp. nov. isolated from the gut of human by culturomics.</title>
        <authorList>
            <person name="Chang Y."/>
        </authorList>
    </citation>
    <scope>NUCLEOTIDE SEQUENCE [LARGE SCALE GENOMIC DNA]</scope>
    <source>
        <strain evidence="3 4">DONG20-135</strain>
    </source>
</reference>
<evidence type="ECO:0000313" key="3">
    <source>
        <dbReference type="EMBL" id="MXQ72934.1"/>
    </source>
</evidence>
<evidence type="ECO:0000256" key="1">
    <source>
        <dbReference type="SAM" id="Phobius"/>
    </source>
</evidence>